<feature type="region of interest" description="Disordered" evidence="3">
    <location>
        <begin position="348"/>
        <end position="389"/>
    </location>
</feature>
<dbReference type="RefSeq" id="XP_004353141.1">
    <property type="nucleotide sequence ID" value="XM_004353089.1"/>
</dbReference>
<dbReference type="PANTHER" id="PTHR22975:SF9">
    <property type="entry name" value="ECHINUS SPLICE FORM 3"/>
    <property type="match status" value="1"/>
</dbReference>
<proteinExistence type="predicted"/>
<evidence type="ECO:0000313" key="6">
    <source>
        <dbReference type="Proteomes" id="UP000011083"/>
    </source>
</evidence>
<evidence type="ECO:0000256" key="3">
    <source>
        <dbReference type="SAM" id="MobiDB-lite"/>
    </source>
</evidence>
<dbReference type="PROSITE" id="PS50235">
    <property type="entry name" value="USP_3"/>
    <property type="match status" value="1"/>
</dbReference>
<dbReference type="GO" id="GO:0016579">
    <property type="term" value="P:protein deubiquitination"/>
    <property type="evidence" value="ECO:0007669"/>
    <property type="project" value="InterPro"/>
</dbReference>
<dbReference type="AlphaFoldDB" id="L8HFX4"/>
<dbReference type="SUPFAM" id="SSF54001">
    <property type="entry name" value="Cysteine proteinases"/>
    <property type="match status" value="1"/>
</dbReference>
<dbReference type="CDD" id="cd02257">
    <property type="entry name" value="Peptidase_C19"/>
    <property type="match status" value="1"/>
</dbReference>
<dbReference type="EMBL" id="KB007857">
    <property type="protein sequence ID" value="ELR23613.1"/>
    <property type="molecule type" value="Genomic_DNA"/>
</dbReference>
<feature type="non-terminal residue" evidence="5">
    <location>
        <position position="1"/>
    </location>
</feature>
<dbReference type="Gene3D" id="3.90.70.10">
    <property type="entry name" value="Cysteine proteinases"/>
    <property type="match status" value="1"/>
</dbReference>
<evidence type="ECO:0000313" key="5">
    <source>
        <dbReference type="EMBL" id="ELR23613.1"/>
    </source>
</evidence>
<dbReference type="GO" id="GO:0004843">
    <property type="term" value="F:cysteine-type deubiquitinase activity"/>
    <property type="evidence" value="ECO:0007669"/>
    <property type="project" value="InterPro"/>
</dbReference>
<organism evidence="5 6">
    <name type="scientific">Acanthamoeba castellanii (strain ATCC 30010 / Neff)</name>
    <dbReference type="NCBI Taxonomy" id="1257118"/>
    <lineage>
        <taxon>Eukaryota</taxon>
        <taxon>Amoebozoa</taxon>
        <taxon>Discosea</taxon>
        <taxon>Longamoebia</taxon>
        <taxon>Centramoebida</taxon>
        <taxon>Acanthamoebidae</taxon>
        <taxon>Acanthamoeba</taxon>
    </lineage>
</organism>
<keyword evidence="6" id="KW-1185">Reference proteome</keyword>
<evidence type="ECO:0000256" key="2">
    <source>
        <dbReference type="ARBA" id="ARBA00022801"/>
    </source>
</evidence>
<feature type="region of interest" description="Disordered" evidence="3">
    <location>
        <begin position="543"/>
        <end position="569"/>
    </location>
</feature>
<dbReference type="GeneID" id="14924594"/>
<dbReference type="InterPro" id="IPR001394">
    <property type="entry name" value="Peptidase_C19_UCH"/>
</dbReference>
<dbReference type="PANTHER" id="PTHR22975">
    <property type="entry name" value="UBIQUITIN SPECIFIC PROTEINASE"/>
    <property type="match status" value="1"/>
</dbReference>
<name>L8HFX4_ACACF</name>
<protein>
    <submittedName>
        <fullName evidence="5">Ubiquitin carboxyl-terminal hydrolase</fullName>
    </submittedName>
</protein>
<sequence>PSPPPAPGEVGKGLENKEGQNNCFLNVAIQSLWHLLPFTSRFANCEHHQHREHCVFCALKVILTNFEFSEEAVLPPQVLRITLDSLYRAEGKFKLGEIEDAAETLEAILENLHECIAADQQAPPGHLEQTNKDADVDKGCQPPCVAHQAFGIDVLEQISCPRCQEDSEPLVSSSWLYYVYSSSIRKLRESHSSMSFGEILHTIADQDRRTCPNERCKQEACPVKRDAPSPAVIVDVLSSISTTLVLDRVFNGGASPRRYRLKGMICYYGKHYDAYFYNPQRGRWVVFDDATVKEVGPSFDDVINKCRLGHFQPSILFYEGAAIEEKKKPAAESAPKPAMTLDQPLVDLNFDEPNKEGGNTAPVQRKAADNNHARPIPITNSKPDPDPEYKQTKRYLKDCLVDVITLIEMVSSPPLQVDLEILLVTATSLLGNINEIVDAFERRRASQEQKHGSDWAYSLTEVDDAAVSARRRLGELTHHTTDLKLQRGRLIDRMKHYEAAVKSAQKHRVGMQAAQMMEADLVLSVLSGLKNTLEAITLLHHADRQRAKATKPSPSPPSPSPTLHFAQPTSSSLAAASFTPPVYFIPPSPAPLLASPSAVSPPHHGPYYGGTPLAPSASPPEVVLLPSQIARGRTARAVRPVYTTTPPTRPLGGPRYQWNSYTRDWSPIEDLSDFLRFDSP</sequence>
<evidence type="ECO:0000256" key="1">
    <source>
        <dbReference type="ARBA" id="ARBA00022786"/>
    </source>
</evidence>
<dbReference type="InterPro" id="IPR028889">
    <property type="entry name" value="USP"/>
</dbReference>
<keyword evidence="2 5" id="KW-0378">Hydrolase</keyword>
<evidence type="ECO:0000259" key="4">
    <source>
        <dbReference type="PROSITE" id="PS50235"/>
    </source>
</evidence>
<dbReference type="InterPro" id="IPR052398">
    <property type="entry name" value="Ubiquitin_hydrolase_53/54"/>
</dbReference>
<dbReference type="Proteomes" id="UP000011083">
    <property type="component" value="Unassembled WGS sequence"/>
</dbReference>
<dbReference type="InterPro" id="IPR038765">
    <property type="entry name" value="Papain-like_cys_pep_sf"/>
</dbReference>
<keyword evidence="1" id="KW-0833">Ubl conjugation pathway</keyword>
<gene>
    <name evidence="5" type="ORF">ACA1_072350</name>
</gene>
<dbReference type="VEuPathDB" id="AmoebaDB:ACA1_072350"/>
<dbReference type="KEGG" id="acan:ACA1_072350"/>
<feature type="domain" description="USP" evidence="4">
    <location>
        <begin position="12"/>
        <end position="321"/>
    </location>
</feature>
<dbReference type="OrthoDB" id="205782at2759"/>
<reference evidence="5 6" key="1">
    <citation type="journal article" date="2013" name="Genome Biol.">
        <title>Genome of Acanthamoeba castellanii highlights extensive lateral gene transfer and early evolution of tyrosine kinase signaling.</title>
        <authorList>
            <person name="Clarke M."/>
            <person name="Lohan A.J."/>
            <person name="Liu B."/>
            <person name="Lagkouvardos I."/>
            <person name="Roy S."/>
            <person name="Zafar N."/>
            <person name="Bertelli C."/>
            <person name="Schilde C."/>
            <person name="Kianianmomeni A."/>
            <person name="Burglin T.R."/>
            <person name="Frech C."/>
            <person name="Turcotte B."/>
            <person name="Kopec K.O."/>
            <person name="Synnott J.M."/>
            <person name="Choo C."/>
            <person name="Paponov I."/>
            <person name="Finkler A."/>
            <person name="Soon Heng Tan C."/>
            <person name="Hutchins A.P."/>
            <person name="Weinmeier T."/>
            <person name="Rattei T."/>
            <person name="Chu J.S."/>
            <person name="Gimenez G."/>
            <person name="Irimia M."/>
            <person name="Rigden D.J."/>
            <person name="Fitzpatrick D.A."/>
            <person name="Lorenzo-Morales J."/>
            <person name="Bateman A."/>
            <person name="Chiu C.H."/>
            <person name="Tang P."/>
            <person name="Hegemann P."/>
            <person name="Fromm H."/>
            <person name="Raoult D."/>
            <person name="Greub G."/>
            <person name="Miranda-Saavedra D."/>
            <person name="Chen N."/>
            <person name="Nash P."/>
            <person name="Ginger M.L."/>
            <person name="Horn M."/>
            <person name="Schaap P."/>
            <person name="Caler L."/>
            <person name="Loftus B."/>
        </authorList>
    </citation>
    <scope>NUCLEOTIDE SEQUENCE [LARGE SCALE GENOMIC DNA]</scope>
    <source>
        <strain evidence="5 6">Neff</strain>
    </source>
</reference>
<accession>L8HFX4</accession>
<dbReference type="Pfam" id="PF00443">
    <property type="entry name" value="UCH"/>
    <property type="match status" value="1"/>
</dbReference>